<evidence type="ECO:0000256" key="3">
    <source>
        <dbReference type="RuleBase" id="RU362118"/>
    </source>
</evidence>
<dbReference type="Proteomes" id="UP001374893">
    <property type="component" value="Chromosome"/>
</dbReference>
<dbReference type="Pfam" id="PF01053">
    <property type="entry name" value="Cys_Met_Meta_PP"/>
    <property type="match status" value="1"/>
</dbReference>
<gene>
    <name evidence="4" type="primary">metC</name>
    <name evidence="4" type="ORF">HAHE_00360</name>
</gene>
<dbReference type="InterPro" id="IPR015424">
    <property type="entry name" value="PyrdxlP-dep_Trfase"/>
</dbReference>
<dbReference type="EMBL" id="AP024702">
    <property type="protein sequence ID" value="BCX46128.1"/>
    <property type="molecule type" value="Genomic_DNA"/>
</dbReference>
<dbReference type="InterPro" id="IPR051750">
    <property type="entry name" value="Trans-sulfuration_enzymes"/>
</dbReference>
<dbReference type="Gene3D" id="3.90.1150.10">
    <property type="entry name" value="Aspartate Aminotransferase, domain 1"/>
    <property type="match status" value="1"/>
</dbReference>
<proteinExistence type="inferred from homology"/>
<evidence type="ECO:0000256" key="2">
    <source>
        <dbReference type="ARBA" id="ARBA00022898"/>
    </source>
</evidence>
<dbReference type="PANTHER" id="PTHR42699">
    <property type="match status" value="1"/>
</dbReference>
<evidence type="ECO:0000313" key="5">
    <source>
        <dbReference type="Proteomes" id="UP001374893"/>
    </source>
</evidence>
<sequence length="454" mass="49452">MTGYEEGRDKIMRRLKSGYPRFVRNPLLGRLTLRAEEELAGDGEKVFLFPTKGSAQRAQRWIEKKAQIAARSSGFHGFQAVVVPAKAGSVANEYQRFTGELVSSRMAEDWLNGGLKEGSKLHLLKRRLATLYGTESSNVSVFSSGMSAVTALLRSLPGVAEGRKTLQLEFPYVDSLKVQEFFGSGVVFLNEAEGESFEEALQRIGRGEFAGVFTEVPSNPLLRTIDLERVASACAEGGTPLIVDDSSVGPFNVRVLPFADVVTCSLTKWLSGAGDVMGGAAVVRSDSPFATDLHAALEVEAVETSPMYLGDVQVLLSNLKGYRARMAKPNATALRLVEFLAEHPAVAEVWHPSRVHRARYEKVMSPDGGFGALFSFVLKSPRKAPKVYDALNVSKGPSFGTRFTLACPYTLLAHYQELDWAEGCGVPAHLLRVSVGEEDPGHLEQVFSEALRHG</sequence>
<dbReference type="PANTHER" id="PTHR42699:SF1">
    <property type="entry name" value="CYSTATHIONINE GAMMA-SYNTHASE-RELATED"/>
    <property type="match status" value="1"/>
</dbReference>
<protein>
    <submittedName>
        <fullName evidence="4">Cystathionine gamma-synthase</fullName>
    </submittedName>
</protein>
<name>A0ABM7R985_9BACT</name>
<keyword evidence="5" id="KW-1185">Reference proteome</keyword>
<dbReference type="InterPro" id="IPR015421">
    <property type="entry name" value="PyrdxlP-dep_Trfase_major"/>
</dbReference>
<accession>A0ABM7R985</accession>
<organism evidence="4 5">
    <name type="scientific">Haloferula helveola</name>
    <dbReference type="NCBI Taxonomy" id="490095"/>
    <lineage>
        <taxon>Bacteria</taxon>
        <taxon>Pseudomonadati</taxon>
        <taxon>Verrucomicrobiota</taxon>
        <taxon>Verrucomicrobiia</taxon>
        <taxon>Verrucomicrobiales</taxon>
        <taxon>Verrucomicrobiaceae</taxon>
        <taxon>Haloferula</taxon>
    </lineage>
</organism>
<reference evidence="4 5" key="1">
    <citation type="submission" date="2021-06" db="EMBL/GenBank/DDBJ databases">
        <title>Complete genome of Haloferula helveola possessing various polysaccharide degrading enzymes.</title>
        <authorList>
            <person name="Takami H."/>
            <person name="Huang C."/>
            <person name="Hamasaki K."/>
        </authorList>
    </citation>
    <scope>NUCLEOTIDE SEQUENCE [LARGE SCALE GENOMIC DNA]</scope>
    <source>
        <strain evidence="4 5">CN-1</strain>
    </source>
</reference>
<comment type="similarity">
    <text evidence="3">Belongs to the trans-sulfuration enzymes family.</text>
</comment>
<dbReference type="Gene3D" id="3.40.640.10">
    <property type="entry name" value="Type I PLP-dependent aspartate aminotransferase-like (Major domain)"/>
    <property type="match status" value="1"/>
</dbReference>
<keyword evidence="2 3" id="KW-0663">Pyridoxal phosphate</keyword>
<dbReference type="InterPro" id="IPR015422">
    <property type="entry name" value="PyrdxlP-dep_Trfase_small"/>
</dbReference>
<evidence type="ECO:0000313" key="4">
    <source>
        <dbReference type="EMBL" id="BCX46128.1"/>
    </source>
</evidence>
<comment type="cofactor">
    <cofactor evidence="1 3">
        <name>pyridoxal 5'-phosphate</name>
        <dbReference type="ChEBI" id="CHEBI:597326"/>
    </cofactor>
</comment>
<dbReference type="SUPFAM" id="SSF53383">
    <property type="entry name" value="PLP-dependent transferases"/>
    <property type="match status" value="1"/>
</dbReference>
<evidence type="ECO:0000256" key="1">
    <source>
        <dbReference type="ARBA" id="ARBA00001933"/>
    </source>
</evidence>
<dbReference type="InterPro" id="IPR000277">
    <property type="entry name" value="Cys/Met-Metab_PyrdxlP-dep_enz"/>
</dbReference>